<evidence type="ECO:0000313" key="11">
    <source>
        <dbReference type="EMBL" id="MDR9771710.1"/>
    </source>
</evidence>
<dbReference type="EC" id="1.1.1.271" evidence="3 9"/>
<dbReference type="FunFam" id="3.40.50.720:FF:000101">
    <property type="entry name" value="GDP-L-fucose synthase"/>
    <property type="match status" value="1"/>
</dbReference>
<dbReference type="CDD" id="cd05239">
    <property type="entry name" value="GDP_FS_SDR_e"/>
    <property type="match status" value="1"/>
</dbReference>
<dbReference type="Pfam" id="PF01370">
    <property type="entry name" value="Epimerase"/>
    <property type="match status" value="1"/>
</dbReference>
<feature type="domain" description="NAD-dependent epimerase/dehydratase" evidence="10">
    <location>
        <begin position="13"/>
        <end position="243"/>
    </location>
</feature>
<name>A0AAJ2GLL1_9HYPH</name>
<keyword evidence="6 9" id="KW-0413">Isomerase</keyword>
<dbReference type="GO" id="GO:0016853">
    <property type="term" value="F:isomerase activity"/>
    <property type="evidence" value="ECO:0007669"/>
    <property type="project" value="UniProtKB-KW"/>
</dbReference>
<evidence type="ECO:0000313" key="12">
    <source>
        <dbReference type="Proteomes" id="UP001268610"/>
    </source>
</evidence>
<comment type="catalytic activity">
    <reaction evidence="8 9">
        <text>GDP-beta-L-fucose + NADP(+) = GDP-4-dehydro-alpha-D-rhamnose + NADPH + H(+)</text>
        <dbReference type="Rhea" id="RHEA:18885"/>
        <dbReference type="ChEBI" id="CHEBI:15378"/>
        <dbReference type="ChEBI" id="CHEBI:57273"/>
        <dbReference type="ChEBI" id="CHEBI:57783"/>
        <dbReference type="ChEBI" id="CHEBI:57964"/>
        <dbReference type="ChEBI" id="CHEBI:58349"/>
        <dbReference type="EC" id="1.1.1.271"/>
    </reaction>
</comment>
<evidence type="ECO:0000256" key="4">
    <source>
        <dbReference type="ARBA" id="ARBA00022857"/>
    </source>
</evidence>
<keyword evidence="4 9" id="KW-0521">NADP</keyword>
<dbReference type="GO" id="GO:0042351">
    <property type="term" value="P:'de novo' GDP-L-fucose biosynthetic process"/>
    <property type="evidence" value="ECO:0007669"/>
    <property type="project" value="UniProtKB-UniRule"/>
</dbReference>
<feature type="binding site" evidence="9">
    <location>
        <position position="146"/>
    </location>
    <ligand>
        <name>NADP(+)</name>
        <dbReference type="ChEBI" id="CHEBI:58349"/>
    </ligand>
</feature>
<sequence>MPEVIYSLAGKRVYVAGHRGMVGSAIVRRLASEGCEILTAPRAEVDLRRQEQVEAWMSKYRPDAVFLAAARVGGILANATYPADFLYDNLVLQANVIHAAHKADVEKLMFLGSSCIYPKFADQPIVEDALLTGSLEPTNEWYAIAKIAGLKLCAAYRKQHGKDFISAMPTNLYGPGDNFDLDSSHVMPALIRKAHEAKINRQREICIWGTGTPRREFLHVDDCADACLHLMKTYSAESHVNIGSGEDIAILELAHLVSKVVGFEGKITHDPTKPDGTPRKLLSVDKLRTLGWSPRIGLKEGIAGAYRSFLDGHCLERSNRAISGDLTGQSDISFERAKTSTLSAPTLPTVAHHPSRMANLGEG</sequence>
<dbReference type="GO" id="GO:0070401">
    <property type="term" value="F:NADP+ binding"/>
    <property type="evidence" value="ECO:0007669"/>
    <property type="project" value="UniProtKB-UniRule"/>
</dbReference>
<feature type="site" description="Important for catalytic activity" evidence="9">
    <location>
        <position position="115"/>
    </location>
</feature>
<evidence type="ECO:0000256" key="7">
    <source>
        <dbReference type="ARBA" id="ARBA00023268"/>
    </source>
</evidence>
<comment type="function">
    <text evidence="9">Catalyzes the two-step NADP-dependent conversion of GDP-4-dehydro-6-deoxy-D-mannose to GDP-fucose, involving an epimerase and a reductase reaction.</text>
</comment>
<dbReference type="InterPro" id="IPR001509">
    <property type="entry name" value="Epimerase_deHydtase"/>
</dbReference>
<evidence type="ECO:0000256" key="3">
    <source>
        <dbReference type="ARBA" id="ARBA00012371"/>
    </source>
</evidence>
<protein>
    <recommendedName>
        <fullName evidence="3 9">GDP-L-fucose synthase</fullName>
        <ecNumber evidence="3 9">1.1.1.271</ecNumber>
    </recommendedName>
    <alternativeName>
        <fullName evidence="9">GDP-4-keto-6-deoxy-D-mannose-3,5-epimerase-4-reductase</fullName>
    </alternativeName>
</protein>
<feature type="binding site" evidence="9">
    <location>
        <begin position="17"/>
        <end position="23"/>
    </location>
    <ligand>
        <name>NADP(+)</name>
        <dbReference type="ChEBI" id="CHEBI:58349"/>
    </ligand>
</feature>
<dbReference type="PANTHER" id="PTHR43238:SF1">
    <property type="entry name" value="GDP-L-FUCOSE SYNTHASE"/>
    <property type="match status" value="1"/>
</dbReference>
<dbReference type="HAMAP" id="MF_00956">
    <property type="entry name" value="GDP_fucose_synth"/>
    <property type="match status" value="1"/>
</dbReference>
<feature type="binding site" evidence="9">
    <location>
        <position position="193"/>
    </location>
    <ligand>
        <name>substrate</name>
    </ligand>
</feature>
<dbReference type="InterPro" id="IPR028614">
    <property type="entry name" value="GDP_fucose/colitose_synth"/>
</dbReference>
<feature type="binding site" evidence="9">
    <location>
        <begin position="111"/>
        <end position="114"/>
    </location>
    <ligand>
        <name>NADP(+)</name>
        <dbReference type="ChEBI" id="CHEBI:58349"/>
    </ligand>
</feature>
<proteinExistence type="inferred from homology"/>
<feature type="binding site" evidence="9">
    <location>
        <begin position="169"/>
        <end position="172"/>
    </location>
    <ligand>
        <name>NADP(+)</name>
        <dbReference type="ChEBI" id="CHEBI:58349"/>
    </ligand>
</feature>
<comment type="similarity">
    <text evidence="2 9">Belongs to the NAD(P)-dependent epimerase/dehydratase family. Fucose synthase subfamily.</text>
</comment>
<dbReference type="SUPFAM" id="SSF51735">
    <property type="entry name" value="NAD(P)-binding Rossmann-fold domains"/>
    <property type="match status" value="1"/>
</dbReference>
<feature type="binding site" evidence="9">
    <location>
        <position position="215"/>
    </location>
    <ligand>
        <name>substrate</name>
    </ligand>
</feature>
<evidence type="ECO:0000256" key="6">
    <source>
        <dbReference type="ARBA" id="ARBA00023235"/>
    </source>
</evidence>
<dbReference type="RefSeq" id="WP_310865474.1">
    <property type="nucleotide sequence ID" value="NZ_JAVLSF010000002.1"/>
</dbReference>
<dbReference type="AlphaFoldDB" id="A0AAJ2GLL1"/>
<feature type="binding site" evidence="9">
    <location>
        <position position="185"/>
    </location>
    <ligand>
        <name>NADP(+)</name>
        <dbReference type="ChEBI" id="CHEBI:58349"/>
    </ligand>
</feature>
<keyword evidence="7 9" id="KW-0511">Multifunctional enzyme</keyword>
<reference evidence="11" key="1">
    <citation type="submission" date="2023-04" db="EMBL/GenBank/DDBJ databases">
        <title>Genomic characterization of faba bean (Vicia faba) microsymbionts in Mexican soils.</title>
        <authorList>
            <person name="Rivera Orduna F.N."/>
            <person name="Guevara-Luna J."/>
            <person name="Yan J."/>
            <person name="Arroyo-Herrera I."/>
            <person name="Li Y."/>
            <person name="Vasquez-Murrieta M.S."/>
            <person name="Wang E.T."/>
        </authorList>
    </citation>
    <scope>NUCLEOTIDE SEQUENCE</scope>
    <source>
        <strain evidence="11">CH26</strain>
    </source>
</reference>
<feature type="active site" description="Proton donor/acceptor" evidence="9">
    <location>
        <position position="142"/>
    </location>
</feature>
<evidence type="ECO:0000256" key="2">
    <source>
        <dbReference type="ARBA" id="ARBA00005959"/>
    </source>
</evidence>
<dbReference type="GO" id="GO:0050577">
    <property type="term" value="F:GDP-L-fucose synthase activity"/>
    <property type="evidence" value="ECO:0007669"/>
    <property type="project" value="UniProtKB-UniRule"/>
</dbReference>
<feature type="site" description="Important for catalytic activity" evidence="9">
    <location>
        <position position="113"/>
    </location>
</feature>
<dbReference type="InterPro" id="IPR036291">
    <property type="entry name" value="NAD(P)-bd_dom_sf"/>
</dbReference>
<keyword evidence="5 9" id="KW-0560">Oxidoreductase</keyword>
<dbReference type="Gene3D" id="3.90.25.10">
    <property type="entry name" value="UDP-galactose 4-epimerase, domain 1"/>
    <property type="match status" value="1"/>
</dbReference>
<dbReference type="Gene3D" id="3.40.50.720">
    <property type="entry name" value="NAD(P)-binding Rossmann-like Domain"/>
    <property type="match status" value="1"/>
</dbReference>
<accession>A0AAJ2GLL1</accession>
<feature type="binding site" evidence="9">
    <location>
        <position position="275"/>
    </location>
    <ligand>
        <name>substrate</name>
    </ligand>
</feature>
<evidence type="ECO:0000256" key="5">
    <source>
        <dbReference type="ARBA" id="ARBA00023002"/>
    </source>
</evidence>
<comment type="pathway">
    <text evidence="1 9">Nucleotide-sugar biosynthesis; GDP-L-fucose biosynthesis via de novo pathway; GDP-L-fucose from GDP-alpha-D-mannose: step 2/2.</text>
</comment>
<evidence type="ECO:0000256" key="1">
    <source>
        <dbReference type="ARBA" id="ARBA00004883"/>
    </source>
</evidence>
<organism evidence="11 12">
    <name type="scientific">Rhizobium hidalgonense</name>
    <dbReference type="NCBI Taxonomy" id="1538159"/>
    <lineage>
        <taxon>Bacteria</taxon>
        <taxon>Pseudomonadati</taxon>
        <taxon>Pseudomonadota</taxon>
        <taxon>Alphaproteobacteria</taxon>
        <taxon>Hyphomicrobiales</taxon>
        <taxon>Rhizobiaceae</taxon>
        <taxon>Rhizobium/Agrobacterium group</taxon>
        <taxon>Rhizobium</taxon>
    </lineage>
</organism>
<evidence type="ECO:0000256" key="9">
    <source>
        <dbReference type="HAMAP-Rule" id="MF_00956"/>
    </source>
</evidence>
<evidence type="ECO:0000259" key="10">
    <source>
        <dbReference type="Pfam" id="PF01370"/>
    </source>
</evidence>
<comment type="caution">
    <text evidence="11">The sequence shown here is derived from an EMBL/GenBank/DDBJ whole genome shotgun (WGS) entry which is preliminary data.</text>
</comment>
<feature type="binding site" evidence="9">
    <location>
        <position position="208"/>
    </location>
    <ligand>
        <name>substrate</name>
    </ligand>
</feature>
<dbReference type="PANTHER" id="PTHR43238">
    <property type="entry name" value="GDP-L-FUCOSE SYNTHASE"/>
    <property type="match status" value="1"/>
</dbReference>
<gene>
    <name evidence="9" type="primary">fcl</name>
    <name evidence="11" type="ORF">RJJ65_03370</name>
</gene>
<evidence type="ECO:0000256" key="8">
    <source>
        <dbReference type="ARBA" id="ARBA00051935"/>
    </source>
</evidence>
<dbReference type="EMBL" id="JAVLSF010000002">
    <property type="protein sequence ID" value="MDR9771710.1"/>
    <property type="molecule type" value="Genomic_DNA"/>
</dbReference>
<dbReference type="Proteomes" id="UP001268610">
    <property type="component" value="Unassembled WGS sequence"/>
</dbReference>